<dbReference type="InterPro" id="IPR036873">
    <property type="entry name" value="Rhodanese-like_dom_sf"/>
</dbReference>
<comment type="similarity">
    <text evidence="1">Belongs to the peptidase C19 family.</text>
</comment>
<dbReference type="InterPro" id="IPR001763">
    <property type="entry name" value="Rhodanese-like_dom"/>
</dbReference>
<dbReference type="EMBL" id="KZ805367">
    <property type="protein sequence ID" value="PVI00824.1"/>
    <property type="molecule type" value="Genomic_DNA"/>
</dbReference>
<dbReference type="InterPro" id="IPR038765">
    <property type="entry name" value="Papain-like_cys_pep_sf"/>
</dbReference>
<feature type="compositionally biased region" description="Polar residues" evidence="2">
    <location>
        <begin position="244"/>
        <end position="256"/>
    </location>
</feature>
<dbReference type="InterPro" id="IPR050185">
    <property type="entry name" value="Ub_carboxyl-term_hydrolase"/>
</dbReference>
<dbReference type="Pfam" id="PF00581">
    <property type="entry name" value="Rhodanese"/>
    <property type="match status" value="1"/>
</dbReference>
<feature type="compositionally biased region" description="Pro residues" evidence="2">
    <location>
        <begin position="636"/>
        <end position="649"/>
    </location>
</feature>
<feature type="region of interest" description="Disordered" evidence="2">
    <location>
        <begin position="131"/>
        <end position="220"/>
    </location>
</feature>
<feature type="compositionally biased region" description="Polar residues" evidence="2">
    <location>
        <begin position="305"/>
        <end position="327"/>
    </location>
</feature>
<dbReference type="GO" id="GO:0016579">
    <property type="term" value="P:protein deubiquitination"/>
    <property type="evidence" value="ECO:0007669"/>
    <property type="project" value="InterPro"/>
</dbReference>
<reference evidence="5 6" key="1">
    <citation type="journal article" date="2018" name="Sci. Rep.">
        <title>Comparative genomics provides insights into the lifestyle and reveals functional heterogeneity of dark septate endophytic fungi.</title>
        <authorList>
            <person name="Knapp D.G."/>
            <person name="Nemeth J.B."/>
            <person name="Barry K."/>
            <person name="Hainaut M."/>
            <person name="Henrissat B."/>
            <person name="Johnson J."/>
            <person name="Kuo A."/>
            <person name="Lim J.H.P."/>
            <person name="Lipzen A."/>
            <person name="Nolan M."/>
            <person name="Ohm R.A."/>
            <person name="Tamas L."/>
            <person name="Grigoriev I.V."/>
            <person name="Spatafora J.W."/>
            <person name="Nagy L.G."/>
            <person name="Kovacs G.M."/>
        </authorList>
    </citation>
    <scope>NUCLEOTIDE SEQUENCE [LARGE SCALE GENOMIC DNA]</scope>
    <source>
        <strain evidence="5 6">DSE2036</strain>
    </source>
</reference>
<feature type="region of interest" description="Disordered" evidence="2">
    <location>
        <begin position="242"/>
        <end position="371"/>
    </location>
</feature>
<dbReference type="CDD" id="cd02674">
    <property type="entry name" value="Peptidase_C19R"/>
    <property type="match status" value="1"/>
</dbReference>
<evidence type="ECO:0000259" key="4">
    <source>
        <dbReference type="PROSITE" id="PS50235"/>
    </source>
</evidence>
<dbReference type="PROSITE" id="PS50235">
    <property type="entry name" value="USP_3"/>
    <property type="match status" value="1"/>
</dbReference>
<dbReference type="SMART" id="SM00450">
    <property type="entry name" value="RHOD"/>
    <property type="match status" value="1"/>
</dbReference>
<feature type="compositionally biased region" description="Low complexity" evidence="2">
    <location>
        <begin position="336"/>
        <end position="351"/>
    </location>
</feature>
<dbReference type="Proteomes" id="UP000244855">
    <property type="component" value="Unassembled WGS sequence"/>
</dbReference>
<evidence type="ECO:0000259" key="3">
    <source>
        <dbReference type="PROSITE" id="PS50206"/>
    </source>
</evidence>
<dbReference type="PANTHER" id="PTHR21646">
    <property type="entry name" value="UBIQUITIN CARBOXYL-TERMINAL HYDROLASE"/>
    <property type="match status" value="1"/>
</dbReference>
<evidence type="ECO:0000256" key="2">
    <source>
        <dbReference type="SAM" id="MobiDB-lite"/>
    </source>
</evidence>
<dbReference type="STRING" id="97972.A0A2V1DU80"/>
<evidence type="ECO:0000313" key="5">
    <source>
        <dbReference type="EMBL" id="PVI00824.1"/>
    </source>
</evidence>
<feature type="compositionally biased region" description="Polar residues" evidence="2">
    <location>
        <begin position="151"/>
        <end position="160"/>
    </location>
</feature>
<feature type="region of interest" description="Disordered" evidence="2">
    <location>
        <begin position="577"/>
        <end position="654"/>
    </location>
</feature>
<dbReference type="Pfam" id="PF00443">
    <property type="entry name" value="UCH"/>
    <property type="match status" value="1"/>
</dbReference>
<dbReference type="InterPro" id="IPR001394">
    <property type="entry name" value="Peptidase_C19_UCH"/>
</dbReference>
<feature type="domain" description="USP" evidence="4">
    <location>
        <begin position="688"/>
        <end position="1062"/>
    </location>
</feature>
<sequence length="1068" mass="120366">MTRYPNGAGGGHGPAGAKTPTGPFPPIADISANASERVASLTQAPIGRVLDSAKHHFTEAKVMLSNRAPLPGAYWAYLVAYELVVEEIPKHRDFHDKINMTRGQMHRDFTQLLKDVRSMEERFKNIKDIITNDNKRNGAHVPSRKPYPVDSSLSPHNGNGSLRRDDELMLPSVPTAPPVDRVSPAHSPDPSRRKPLVQPKPQSLHGKAMHQHSQSVNGINGVNGLNGIDLADRFAKLRGISKPQVDTASARSSQDFSVKMPSPSDFHASGRPLGPREMPHGHSPSLPLLPLNTQFAASLPKEPSPTYSPARNLSLPASINPPRSTARSMVGTGGRNNSLAASSASSHAPNSQGDGYFPAQPTQEQSMVRRESINKPVETQITAEKLYDYIRLYNVLLIDVRDRAEFDAGHIYVRSIICVEPASLQDGISAEQLQDRLVISPDEELALYERRHEFDVVIYYDHSTKTNKFLDKYNPDEYELALKRLYTILHEFNAEKPLKRPPIFLMGGILAWQDLVGPQSLKMSQTLSSAVSGQPRSRAPRRPLSSGYGQRVLLQNRRKREYLAMDSEEQRQWLEEVRRGRSVVERPPEEEDEDDTSPVYRTPEDFLRRYPDVEDQQSMMFPPSRPQYESRQHTPAPIPAAPSRPPPSVPRVSYSGVHEREIARQSSGNQPPAYISPGRPGSLRLHRTGLINFGVTCYMNSIVQCLSANPTLTSIFLSRRYIQDLQRENWKGTKGILSEAYETLLSNLYKGDTSAIRPSTFRKVCGFFNRQWAIDQQQDAKEFLEFTLDSLHEDLNATWNKTPLRALTEADEQARESLPRQYAAKIEWNRYQHRDMSLIGNLFAGQHASMLTCTTCGLTSTTYEAFWSISVEIPHDRSCDVRDCLRSYCSTERLGLEDSWRCPRCKTNREAMKKITITRAPDTLVIHFKRFSASHSQNARKVHTPIYFPLQGLDMGPYMEKAITPEQEAQVMQSSRDPQTQLASLKQDPAMNGPFMYNAYGVIRHHGANIGSGHYTAIVKDRSKGCWRDFNDDRIRDFEPANLPESERLQNEKAYIVFYERERVAGGI</sequence>
<dbReference type="PROSITE" id="PS50206">
    <property type="entry name" value="RHODANESE_3"/>
    <property type="match status" value="1"/>
</dbReference>
<gene>
    <name evidence="5" type="ORF">DM02DRAFT_373712</name>
</gene>
<protein>
    <submittedName>
        <fullName evidence="5">Cysteine proteinase</fullName>
    </submittedName>
</protein>
<evidence type="ECO:0000313" key="6">
    <source>
        <dbReference type="Proteomes" id="UP000244855"/>
    </source>
</evidence>
<dbReference type="Gene3D" id="3.90.70.10">
    <property type="entry name" value="Cysteine proteinases"/>
    <property type="match status" value="1"/>
</dbReference>
<dbReference type="PANTHER" id="PTHR21646:SF23">
    <property type="entry name" value="UBIQUITIN CARBOXYL-TERMINAL HYDROLASE USP2"/>
    <property type="match status" value="1"/>
</dbReference>
<dbReference type="OrthoDB" id="292964at2759"/>
<dbReference type="SUPFAM" id="SSF54001">
    <property type="entry name" value="Cysteine proteinases"/>
    <property type="match status" value="1"/>
</dbReference>
<dbReference type="SUPFAM" id="SSF52821">
    <property type="entry name" value="Rhodanese/Cell cycle control phosphatase"/>
    <property type="match status" value="1"/>
</dbReference>
<name>A0A2V1DU80_9PLEO</name>
<feature type="region of interest" description="Disordered" evidence="2">
    <location>
        <begin position="1"/>
        <end position="28"/>
    </location>
</feature>
<dbReference type="GO" id="GO:0004843">
    <property type="term" value="F:cysteine-type deubiquitinase activity"/>
    <property type="evidence" value="ECO:0007669"/>
    <property type="project" value="InterPro"/>
</dbReference>
<organism evidence="5 6">
    <name type="scientific">Periconia macrospinosa</name>
    <dbReference type="NCBI Taxonomy" id="97972"/>
    <lineage>
        <taxon>Eukaryota</taxon>
        <taxon>Fungi</taxon>
        <taxon>Dikarya</taxon>
        <taxon>Ascomycota</taxon>
        <taxon>Pezizomycotina</taxon>
        <taxon>Dothideomycetes</taxon>
        <taxon>Pleosporomycetidae</taxon>
        <taxon>Pleosporales</taxon>
        <taxon>Massarineae</taxon>
        <taxon>Periconiaceae</taxon>
        <taxon>Periconia</taxon>
    </lineage>
</organism>
<proteinExistence type="inferred from homology"/>
<keyword evidence="6" id="KW-1185">Reference proteome</keyword>
<accession>A0A2V1DU80</accession>
<dbReference type="AlphaFoldDB" id="A0A2V1DU80"/>
<feature type="region of interest" description="Disordered" evidence="2">
    <location>
        <begin position="526"/>
        <end position="551"/>
    </location>
</feature>
<dbReference type="InterPro" id="IPR028889">
    <property type="entry name" value="USP"/>
</dbReference>
<feature type="compositionally biased region" description="Basic and acidic residues" evidence="2">
    <location>
        <begin position="602"/>
        <end position="612"/>
    </location>
</feature>
<dbReference type="Gene3D" id="1.20.58.80">
    <property type="entry name" value="Phosphotransferase system, lactose/cellobiose-type IIA subunit"/>
    <property type="match status" value="1"/>
</dbReference>
<feature type="domain" description="Rhodanese" evidence="3">
    <location>
        <begin position="391"/>
        <end position="521"/>
    </location>
</feature>
<feature type="compositionally biased region" description="Basic and acidic residues" evidence="2">
    <location>
        <begin position="577"/>
        <end position="587"/>
    </location>
</feature>
<evidence type="ECO:0000256" key="1">
    <source>
        <dbReference type="ARBA" id="ARBA00009085"/>
    </source>
</evidence>
<feature type="compositionally biased region" description="Low complexity" evidence="2">
    <location>
        <begin position="281"/>
        <end position="291"/>
    </location>
</feature>
<dbReference type="Gene3D" id="3.40.250.10">
    <property type="entry name" value="Rhodanese-like domain"/>
    <property type="match status" value="1"/>
</dbReference>